<organism evidence="1 2">
    <name type="scientific">Paenibacillus selenitireducens</name>
    <dbReference type="NCBI Taxonomy" id="1324314"/>
    <lineage>
        <taxon>Bacteria</taxon>
        <taxon>Bacillati</taxon>
        <taxon>Bacillota</taxon>
        <taxon>Bacilli</taxon>
        <taxon>Bacillales</taxon>
        <taxon>Paenibacillaceae</taxon>
        <taxon>Paenibacillus</taxon>
    </lineage>
</organism>
<gene>
    <name evidence="1" type="ORF">BVG16_04440</name>
</gene>
<evidence type="ECO:0000313" key="1">
    <source>
        <dbReference type="EMBL" id="OPA80007.1"/>
    </source>
</evidence>
<protein>
    <submittedName>
        <fullName evidence="1">Uncharacterized protein</fullName>
    </submittedName>
</protein>
<evidence type="ECO:0000313" key="2">
    <source>
        <dbReference type="Proteomes" id="UP000190188"/>
    </source>
</evidence>
<dbReference type="RefSeq" id="WP_078497352.1">
    <property type="nucleotide sequence ID" value="NZ_MSZX01000002.1"/>
</dbReference>
<keyword evidence="2" id="KW-1185">Reference proteome</keyword>
<accession>A0A1T2XJF1</accession>
<reference evidence="1 2" key="1">
    <citation type="submission" date="2017-01" db="EMBL/GenBank/DDBJ databases">
        <title>Genome analysis of Paenibacillus selenitrireducens ES3-24.</title>
        <authorList>
            <person name="Xu D."/>
            <person name="Yao R."/>
            <person name="Zheng S."/>
        </authorList>
    </citation>
    <scope>NUCLEOTIDE SEQUENCE [LARGE SCALE GENOMIC DNA]</scope>
    <source>
        <strain evidence="1 2">ES3-24</strain>
    </source>
</reference>
<dbReference type="Proteomes" id="UP000190188">
    <property type="component" value="Unassembled WGS sequence"/>
</dbReference>
<proteinExistence type="predicted"/>
<dbReference type="EMBL" id="MSZX01000002">
    <property type="protein sequence ID" value="OPA80007.1"/>
    <property type="molecule type" value="Genomic_DNA"/>
</dbReference>
<sequence>MAVRSGFVECDYVIEEVRKVFQCTVLQCEGRPCLAYGSKEELEQISDFVKTKFDKDLLDIFFTSIESIPPES</sequence>
<dbReference type="OrthoDB" id="2646757at2"/>
<dbReference type="AlphaFoldDB" id="A0A1T2XJF1"/>
<comment type="caution">
    <text evidence="1">The sequence shown here is derived from an EMBL/GenBank/DDBJ whole genome shotgun (WGS) entry which is preliminary data.</text>
</comment>
<name>A0A1T2XJF1_9BACL</name>